<accession>A0A3N4JNR3</accession>
<dbReference type="OrthoDB" id="5317203at2759"/>
<evidence type="ECO:0000313" key="2">
    <source>
        <dbReference type="Proteomes" id="UP000276215"/>
    </source>
</evidence>
<gene>
    <name evidence="1" type="ORF">L873DRAFT_1805894</name>
</gene>
<keyword evidence="2" id="KW-1185">Reference proteome</keyword>
<proteinExistence type="predicted"/>
<evidence type="ECO:0000313" key="1">
    <source>
        <dbReference type="EMBL" id="RPA99816.1"/>
    </source>
</evidence>
<dbReference type="Proteomes" id="UP000276215">
    <property type="component" value="Unassembled WGS sequence"/>
</dbReference>
<organism evidence="1 2">
    <name type="scientific">Choiromyces venosus 120613-1</name>
    <dbReference type="NCBI Taxonomy" id="1336337"/>
    <lineage>
        <taxon>Eukaryota</taxon>
        <taxon>Fungi</taxon>
        <taxon>Dikarya</taxon>
        <taxon>Ascomycota</taxon>
        <taxon>Pezizomycotina</taxon>
        <taxon>Pezizomycetes</taxon>
        <taxon>Pezizales</taxon>
        <taxon>Tuberaceae</taxon>
        <taxon>Choiromyces</taxon>
    </lineage>
</organism>
<protein>
    <submittedName>
        <fullName evidence="1">Uncharacterized protein</fullName>
    </submittedName>
</protein>
<reference evidence="1 2" key="1">
    <citation type="journal article" date="2018" name="Nat. Ecol. Evol.">
        <title>Pezizomycetes genomes reveal the molecular basis of ectomycorrhizal truffle lifestyle.</title>
        <authorList>
            <person name="Murat C."/>
            <person name="Payen T."/>
            <person name="Noel B."/>
            <person name="Kuo A."/>
            <person name="Morin E."/>
            <person name="Chen J."/>
            <person name="Kohler A."/>
            <person name="Krizsan K."/>
            <person name="Balestrini R."/>
            <person name="Da Silva C."/>
            <person name="Montanini B."/>
            <person name="Hainaut M."/>
            <person name="Levati E."/>
            <person name="Barry K.W."/>
            <person name="Belfiori B."/>
            <person name="Cichocki N."/>
            <person name="Clum A."/>
            <person name="Dockter R.B."/>
            <person name="Fauchery L."/>
            <person name="Guy J."/>
            <person name="Iotti M."/>
            <person name="Le Tacon F."/>
            <person name="Lindquist E.A."/>
            <person name="Lipzen A."/>
            <person name="Malagnac F."/>
            <person name="Mello A."/>
            <person name="Molinier V."/>
            <person name="Miyauchi S."/>
            <person name="Poulain J."/>
            <person name="Riccioni C."/>
            <person name="Rubini A."/>
            <person name="Sitrit Y."/>
            <person name="Splivallo R."/>
            <person name="Traeger S."/>
            <person name="Wang M."/>
            <person name="Zifcakova L."/>
            <person name="Wipf D."/>
            <person name="Zambonelli A."/>
            <person name="Paolocci F."/>
            <person name="Nowrousian M."/>
            <person name="Ottonello S."/>
            <person name="Baldrian P."/>
            <person name="Spatafora J.W."/>
            <person name="Henrissat B."/>
            <person name="Nagy L.G."/>
            <person name="Aury J.M."/>
            <person name="Wincker P."/>
            <person name="Grigoriev I.V."/>
            <person name="Bonfante P."/>
            <person name="Martin F.M."/>
        </authorList>
    </citation>
    <scope>NUCLEOTIDE SEQUENCE [LARGE SCALE GENOMIC DNA]</scope>
    <source>
        <strain evidence="1 2">120613-1</strain>
    </source>
</reference>
<dbReference type="AlphaFoldDB" id="A0A3N4JNR3"/>
<name>A0A3N4JNR3_9PEZI</name>
<sequence length="117" mass="13603">MDSHPPSPISQLSLRQLKRSSHPYLKVATEHLLPSESRTFIEHITRTKHFLSYLERYNLVRSMQALANHVFDSSENVHDLSENVDYVGYQVTVWRHKLEMVVRVFEKSAAISRGIVD</sequence>
<dbReference type="EMBL" id="ML120384">
    <property type="protein sequence ID" value="RPA99816.1"/>
    <property type="molecule type" value="Genomic_DNA"/>
</dbReference>